<dbReference type="Pfam" id="PF00106">
    <property type="entry name" value="adh_short"/>
    <property type="match status" value="1"/>
</dbReference>
<proteinExistence type="predicted"/>
<dbReference type="Gene3D" id="3.40.50.720">
    <property type="entry name" value="NAD(P)-binding Rossmann-like Domain"/>
    <property type="match status" value="1"/>
</dbReference>
<dbReference type="SUPFAM" id="SSF51735">
    <property type="entry name" value="NAD(P)-binding Rossmann-fold domains"/>
    <property type="match status" value="1"/>
</dbReference>
<accession>A0A6S6S1B3</accession>
<organism evidence="1">
    <name type="scientific">uncultured Thiotrichaceae bacterium</name>
    <dbReference type="NCBI Taxonomy" id="298394"/>
    <lineage>
        <taxon>Bacteria</taxon>
        <taxon>Pseudomonadati</taxon>
        <taxon>Pseudomonadota</taxon>
        <taxon>Gammaproteobacteria</taxon>
        <taxon>Thiotrichales</taxon>
        <taxon>Thiotrichaceae</taxon>
        <taxon>environmental samples</taxon>
    </lineage>
</organism>
<gene>
    <name evidence="1" type="ORF">HELGO_WM68098</name>
</gene>
<dbReference type="InterPro" id="IPR036291">
    <property type="entry name" value="NAD(P)-bd_dom_sf"/>
</dbReference>
<dbReference type="InterPro" id="IPR002347">
    <property type="entry name" value="SDR_fam"/>
</dbReference>
<sequence>MDCSWDFSGKTCIVTGAASGIGAQVALLLAKSGAKVVLVDRDEARLSAVQC</sequence>
<evidence type="ECO:0000313" key="1">
    <source>
        <dbReference type="EMBL" id="CAA6799943.1"/>
    </source>
</evidence>
<name>A0A6S6S1B3_9GAMM</name>
<dbReference type="EMBL" id="CACVAT010000008">
    <property type="protein sequence ID" value="CAA6799943.1"/>
    <property type="molecule type" value="Genomic_DNA"/>
</dbReference>
<dbReference type="AlphaFoldDB" id="A0A6S6S1B3"/>
<dbReference type="PANTHER" id="PTHR43975">
    <property type="entry name" value="ZGC:101858"/>
    <property type="match status" value="1"/>
</dbReference>
<evidence type="ECO:0008006" key="2">
    <source>
        <dbReference type="Google" id="ProtNLM"/>
    </source>
</evidence>
<dbReference type="PANTHER" id="PTHR43975:SF2">
    <property type="entry name" value="EG:BACR7A4.14 PROTEIN-RELATED"/>
    <property type="match status" value="1"/>
</dbReference>
<protein>
    <recommendedName>
        <fullName evidence="2">SDR family NAD(P)-dependent oxidoreductase</fullName>
    </recommendedName>
</protein>
<reference evidence="1" key="1">
    <citation type="submission" date="2020-01" db="EMBL/GenBank/DDBJ databases">
        <authorList>
            <person name="Meier V. D."/>
            <person name="Meier V D."/>
        </authorList>
    </citation>
    <scope>NUCLEOTIDE SEQUENCE</scope>
    <source>
        <strain evidence="1">HLG_WM_MAG_09</strain>
    </source>
</reference>